<dbReference type="InterPro" id="IPR052514">
    <property type="entry name" value="SAM-dependent_MTase"/>
</dbReference>
<dbReference type="Gene3D" id="3.40.50.150">
    <property type="entry name" value="Vaccinia Virus protein VP39"/>
    <property type="match status" value="1"/>
</dbReference>
<dbReference type="OrthoDB" id="5329963at2"/>
<organism evidence="2 3">
    <name type="scientific">Radiobacillus deserti</name>
    <dbReference type="NCBI Taxonomy" id="2594883"/>
    <lineage>
        <taxon>Bacteria</taxon>
        <taxon>Bacillati</taxon>
        <taxon>Bacillota</taxon>
        <taxon>Bacilli</taxon>
        <taxon>Bacillales</taxon>
        <taxon>Bacillaceae</taxon>
        <taxon>Radiobacillus</taxon>
    </lineage>
</organism>
<dbReference type="NCBIfam" id="TIGR01444">
    <property type="entry name" value="fkbM_fam"/>
    <property type="match status" value="1"/>
</dbReference>
<accession>A0A516KIP9</accession>
<dbReference type="AlphaFoldDB" id="A0A516KIP9"/>
<proteinExistence type="predicted"/>
<keyword evidence="2" id="KW-0489">Methyltransferase</keyword>
<name>A0A516KIP9_9BACI</name>
<keyword evidence="2" id="KW-0808">Transferase</keyword>
<dbReference type="PANTHER" id="PTHR34203">
    <property type="entry name" value="METHYLTRANSFERASE, FKBM FAMILY PROTEIN"/>
    <property type="match status" value="1"/>
</dbReference>
<dbReference type="EMBL" id="CP041666">
    <property type="protein sequence ID" value="QDP41274.1"/>
    <property type="molecule type" value="Genomic_DNA"/>
</dbReference>
<evidence type="ECO:0000259" key="1">
    <source>
        <dbReference type="Pfam" id="PF05050"/>
    </source>
</evidence>
<dbReference type="PANTHER" id="PTHR34203:SF15">
    <property type="entry name" value="SLL1173 PROTEIN"/>
    <property type="match status" value="1"/>
</dbReference>
<feature type="domain" description="Methyltransferase FkbM" evidence="1">
    <location>
        <begin position="61"/>
        <end position="217"/>
    </location>
</feature>
<dbReference type="InterPro" id="IPR006342">
    <property type="entry name" value="FkbM_mtfrase"/>
</dbReference>
<dbReference type="GO" id="GO:0008168">
    <property type="term" value="F:methyltransferase activity"/>
    <property type="evidence" value="ECO:0007669"/>
    <property type="project" value="UniProtKB-KW"/>
</dbReference>
<reference evidence="2 3" key="1">
    <citation type="submission" date="2019-07" db="EMBL/GenBank/DDBJ databases">
        <authorList>
            <person name="Li J."/>
        </authorList>
    </citation>
    <scope>NUCLEOTIDE SEQUENCE [LARGE SCALE GENOMIC DNA]</scope>
    <source>
        <strain evidence="2 3">TKL69</strain>
    </source>
</reference>
<dbReference type="KEGG" id="aqt:FN924_14425"/>
<dbReference type="Pfam" id="PF05050">
    <property type="entry name" value="Methyltransf_21"/>
    <property type="match status" value="1"/>
</dbReference>
<gene>
    <name evidence="2" type="ORF">FN924_14425</name>
</gene>
<evidence type="ECO:0000313" key="2">
    <source>
        <dbReference type="EMBL" id="QDP41274.1"/>
    </source>
</evidence>
<sequence length="265" mass="30239">MHGIYIGNNRVLIQTRVLGIRMLAYADDLSLTPDLVFNGAFEIPLTQYLASNVNQGDTVIDIGANIGYFTLLFGKLTGTNGKIVAYEANKRNFSLLQENTAYHVLGDRVKLYNKAVYSEETELTFYSSNKWTGNGSLVRHDETYFGKFITDEVTEEKVEAVPVDIHLGDYPFVHFIKMDIEGGEYHGFLGMKSLLENKKVGEIIFELNYLRMKETWSKTKLLLEDYQSQFGLGFYLINEKGELVPTDLTFLFRQEFVESVVIKCQ</sequence>
<protein>
    <submittedName>
        <fullName evidence="2">FkbM family methyltransferase</fullName>
    </submittedName>
</protein>
<dbReference type="SUPFAM" id="SSF53335">
    <property type="entry name" value="S-adenosyl-L-methionine-dependent methyltransferases"/>
    <property type="match status" value="1"/>
</dbReference>
<dbReference type="GO" id="GO:0032259">
    <property type="term" value="P:methylation"/>
    <property type="evidence" value="ECO:0007669"/>
    <property type="project" value="UniProtKB-KW"/>
</dbReference>
<dbReference type="RefSeq" id="WP_143895654.1">
    <property type="nucleotide sequence ID" value="NZ_CP041666.1"/>
</dbReference>
<keyword evidence="3" id="KW-1185">Reference proteome</keyword>
<evidence type="ECO:0000313" key="3">
    <source>
        <dbReference type="Proteomes" id="UP000315215"/>
    </source>
</evidence>
<dbReference type="InterPro" id="IPR029063">
    <property type="entry name" value="SAM-dependent_MTases_sf"/>
</dbReference>
<dbReference type="Proteomes" id="UP000315215">
    <property type="component" value="Chromosome"/>
</dbReference>